<keyword evidence="9" id="KW-1185">Reference proteome</keyword>
<dbReference type="HOGENOM" id="CLU_000445_107_18_5"/>
<dbReference type="GO" id="GO:0007165">
    <property type="term" value="P:signal transduction"/>
    <property type="evidence" value="ECO:0007669"/>
    <property type="project" value="UniProtKB-KW"/>
</dbReference>
<evidence type="ECO:0000259" key="6">
    <source>
        <dbReference type="PROSITE" id="PS50111"/>
    </source>
</evidence>
<organism evidence="8 9">
    <name type="scientific">Brevundimonas subvibrioides (strain ATCC 15264 / DSM 4735 / LMG 14903 / NBRC 16000 / CB 81)</name>
    <name type="common">Caulobacter subvibrioides</name>
    <dbReference type="NCBI Taxonomy" id="633149"/>
    <lineage>
        <taxon>Bacteria</taxon>
        <taxon>Pseudomonadati</taxon>
        <taxon>Pseudomonadota</taxon>
        <taxon>Alphaproteobacteria</taxon>
        <taxon>Caulobacterales</taxon>
        <taxon>Caulobacteraceae</taxon>
        <taxon>Brevundimonas</taxon>
    </lineage>
</organism>
<gene>
    <name evidence="8" type="ordered locus">Bresu_0029</name>
</gene>
<name>D9QHR9_BRESC</name>
<dbReference type="InterPro" id="IPR051310">
    <property type="entry name" value="MCP_chemotaxis"/>
</dbReference>
<feature type="coiled-coil region" evidence="5">
    <location>
        <begin position="175"/>
        <end position="211"/>
    </location>
</feature>
<dbReference type="FunFam" id="1.10.287.950:FF:000001">
    <property type="entry name" value="Methyl-accepting chemotaxis sensory transducer"/>
    <property type="match status" value="1"/>
</dbReference>
<dbReference type="CDD" id="cd11386">
    <property type="entry name" value="MCP_signal"/>
    <property type="match status" value="1"/>
</dbReference>
<dbReference type="InterPro" id="IPR044398">
    <property type="entry name" value="Globin-sensor_dom"/>
</dbReference>
<dbReference type="Pfam" id="PF11563">
    <property type="entry name" value="Protoglobin"/>
    <property type="match status" value="1"/>
</dbReference>
<dbReference type="InterPro" id="IPR003660">
    <property type="entry name" value="HAMP_dom"/>
</dbReference>
<accession>D9QHR9</accession>
<evidence type="ECO:0000256" key="2">
    <source>
        <dbReference type="ARBA" id="ARBA00022500"/>
    </source>
</evidence>
<feature type="domain" description="HAMP" evidence="7">
    <location>
        <begin position="219"/>
        <end position="264"/>
    </location>
</feature>
<dbReference type="SUPFAM" id="SSF46458">
    <property type="entry name" value="Globin-like"/>
    <property type="match status" value="1"/>
</dbReference>
<evidence type="ECO:0000256" key="5">
    <source>
        <dbReference type="SAM" id="Coils"/>
    </source>
</evidence>
<feature type="domain" description="Methyl-accepting transducer" evidence="6">
    <location>
        <begin position="269"/>
        <end position="498"/>
    </location>
</feature>
<dbReference type="InterPro" id="IPR009050">
    <property type="entry name" value="Globin-like_sf"/>
</dbReference>
<dbReference type="GO" id="GO:0006935">
    <property type="term" value="P:chemotaxis"/>
    <property type="evidence" value="ECO:0007669"/>
    <property type="project" value="UniProtKB-KW"/>
</dbReference>
<dbReference type="InterPro" id="IPR012292">
    <property type="entry name" value="Globin/Proto"/>
</dbReference>
<dbReference type="eggNOG" id="COG0840">
    <property type="taxonomic scope" value="Bacteria"/>
</dbReference>
<dbReference type="GO" id="GO:0004888">
    <property type="term" value="F:transmembrane signaling receptor activity"/>
    <property type="evidence" value="ECO:0007669"/>
    <property type="project" value="InterPro"/>
</dbReference>
<reference evidence="9" key="1">
    <citation type="journal article" date="2011" name="J. Bacteriol.">
        <title>Genome sequences of eight morphologically diverse alphaproteobacteria.</title>
        <authorList>
            <consortium name="US DOE Joint Genome Institute"/>
            <person name="Brown P.J."/>
            <person name="Kysela D.T."/>
            <person name="Buechlein A."/>
            <person name="Hemmerich C."/>
            <person name="Brun Y.V."/>
        </authorList>
    </citation>
    <scope>NUCLEOTIDE SEQUENCE [LARGE SCALE GENOMIC DNA]</scope>
    <source>
        <strain evidence="9">ATCC 15264 / DSM 4735 / LMG 14903 / NBRC 16000 / CB 81</strain>
    </source>
</reference>
<evidence type="ECO:0000259" key="7">
    <source>
        <dbReference type="PROSITE" id="PS50885"/>
    </source>
</evidence>
<keyword evidence="4" id="KW-0807">Transducer</keyword>
<dbReference type="Proteomes" id="UP000002696">
    <property type="component" value="Chromosome"/>
</dbReference>
<dbReference type="EMBL" id="CP002102">
    <property type="protein sequence ID" value="ADK99344.1"/>
    <property type="molecule type" value="Genomic_DNA"/>
</dbReference>
<dbReference type="KEGG" id="bsb:Bresu_0029"/>
<dbReference type="Pfam" id="PF00015">
    <property type="entry name" value="MCPsignal"/>
    <property type="match status" value="1"/>
</dbReference>
<dbReference type="GO" id="GO:0019825">
    <property type="term" value="F:oxygen binding"/>
    <property type="evidence" value="ECO:0007669"/>
    <property type="project" value="InterPro"/>
</dbReference>
<dbReference type="PROSITE" id="PS50111">
    <property type="entry name" value="CHEMOTAXIS_TRANSDUC_2"/>
    <property type="match status" value="1"/>
</dbReference>
<dbReference type="GO" id="GO:0016020">
    <property type="term" value="C:membrane"/>
    <property type="evidence" value="ECO:0007669"/>
    <property type="project" value="UniProtKB-SubCell"/>
</dbReference>
<comment type="similarity">
    <text evidence="3">Belongs to the methyl-accepting chemotaxis (MCP) protein family.</text>
</comment>
<dbReference type="AlphaFoldDB" id="D9QHR9"/>
<dbReference type="InterPro" id="IPR004089">
    <property type="entry name" value="MCPsignal_dom"/>
</dbReference>
<dbReference type="STRING" id="633149.Bresu_0029"/>
<evidence type="ECO:0000313" key="8">
    <source>
        <dbReference type="EMBL" id="ADK99344.1"/>
    </source>
</evidence>
<evidence type="ECO:0000256" key="3">
    <source>
        <dbReference type="ARBA" id="ARBA00029447"/>
    </source>
</evidence>
<dbReference type="PANTHER" id="PTHR43531:SF11">
    <property type="entry name" value="METHYL-ACCEPTING CHEMOTAXIS PROTEIN 3"/>
    <property type="match status" value="1"/>
</dbReference>
<dbReference type="SMART" id="SM00283">
    <property type="entry name" value="MA"/>
    <property type="match status" value="1"/>
</dbReference>
<evidence type="ECO:0000256" key="4">
    <source>
        <dbReference type="PROSITE-ProRule" id="PRU00284"/>
    </source>
</evidence>
<proteinExistence type="inferred from homology"/>
<evidence type="ECO:0000313" key="9">
    <source>
        <dbReference type="Proteomes" id="UP000002696"/>
    </source>
</evidence>
<dbReference type="InParanoid" id="D9QHR9"/>
<dbReference type="RefSeq" id="WP_013267449.1">
    <property type="nucleotide sequence ID" value="NC_014375.1"/>
</dbReference>
<dbReference type="Gene3D" id="1.10.287.950">
    <property type="entry name" value="Methyl-accepting chemotaxis protein"/>
    <property type="match status" value="1"/>
</dbReference>
<comment type="subcellular location">
    <subcellularLocation>
        <location evidence="1">Membrane</location>
    </subcellularLocation>
</comment>
<protein>
    <submittedName>
        <fullName evidence="8">Methyl-accepting chemotaxis sensory transducer</fullName>
    </submittedName>
</protein>
<dbReference type="PANTHER" id="PTHR43531">
    <property type="entry name" value="PROTEIN ICFG"/>
    <property type="match status" value="1"/>
</dbReference>
<dbReference type="SUPFAM" id="SSF58104">
    <property type="entry name" value="Methyl-accepting chemotaxis protein (MCP) signaling domain"/>
    <property type="match status" value="1"/>
</dbReference>
<dbReference type="InterPro" id="IPR039379">
    <property type="entry name" value="Protoglobin_sensor_dom"/>
</dbReference>
<evidence type="ECO:0000256" key="1">
    <source>
        <dbReference type="ARBA" id="ARBA00004370"/>
    </source>
</evidence>
<dbReference type="OrthoDB" id="266313at2"/>
<sequence>MHDDRAGGDFAVSDDLGLKERLDFMQLDAAARGRIQAMKPMIMDAMPAALDTFYDRVRATPATRAFFSDDKHIGKAHTKQLNHWGVIADGEYDGTYAKAVNTIGEVHARIGLEPRWYIGGYAVVLEQMVGKVLDQRWPRHALAHKGATAGSTAAELSVLVKASLLDMDLAISVYLDSLEARRVAAETARQTAEAEQARMRETAEAERHKAEGEQTVVFEALASGLKRVAGGDLTVRIDVAVEPRFQSIKDDFNAAIAALGETMNSVRGSAGGVLNGSEEIASASDDLARRSEQQAASLEQTSAALEEITETVRRTADGSQKAAQAVASAREDAARSGEVVQRAIGAMGAIETSSSEISQIIGVIEEIAFQTNLLALNAGVEAARAGDAGRGFAVVASEVRALAQRSADAAKEIKGLITTSGKQVGQGVALVGETGESLTRIVEQVAVVDRLVKEISTSAQEQASSLGEVNIAVGQMDQMLQQNAAMVEQTTAASHSLKGEAGRMNALVQRFTLGAASRETGGRAVAAPPPSRSLSVVGNAALKADEWEAF</sequence>
<dbReference type="InterPro" id="IPR004090">
    <property type="entry name" value="Chemotax_Me-accpt_rcpt"/>
</dbReference>
<dbReference type="GO" id="GO:0020037">
    <property type="term" value="F:heme binding"/>
    <property type="evidence" value="ECO:0007669"/>
    <property type="project" value="InterPro"/>
</dbReference>
<dbReference type="Gene3D" id="1.10.490.10">
    <property type="entry name" value="Globins"/>
    <property type="match status" value="1"/>
</dbReference>
<dbReference type="PROSITE" id="PS50885">
    <property type="entry name" value="HAMP"/>
    <property type="match status" value="1"/>
</dbReference>
<dbReference type="BioCyc" id="BSUB633149:G1GM8-29-MONOMER"/>
<keyword evidence="5" id="KW-0175">Coiled coil</keyword>
<dbReference type="CDD" id="cd01068">
    <property type="entry name" value="globin_sensor"/>
    <property type="match status" value="1"/>
</dbReference>
<keyword evidence="2" id="KW-0145">Chemotaxis</keyword>
<dbReference type="PRINTS" id="PR00260">
    <property type="entry name" value="CHEMTRNSDUCR"/>
</dbReference>